<dbReference type="OrthoDB" id="1470350at2759"/>
<name>A0A9P5TR08_GYMJU</name>
<evidence type="ECO:0000313" key="3">
    <source>
        <dbReference type="Proteomes" id="UP000724874"/>
    </source>
</evidence>
<gene>
    <name evidence="2" type="ORF">CPB84DRAFT_566698</name>
</gene>
<keyword evidence="1" id="KW-0812">Transmembrane</keyword>
<organism evidence="2 3">
    <name type="scientific">Gymnopilus junonius</name>
    <name type="common">Spectacular rustgill mushroom</name>
    <name type="synonym">Gymnopilus spectabilis subsp. junonius</name>
    <dbReference type="NCBI Taxonomy" id="109634"/>
    <lineage>
        <taxon>Eukaryota</taxon>
        <taxon>Fungi</taxon>
        <taxon>Dikarya</taxon>
        <taxon>Basidiomycota</taxon>
        <taxon>Agaricomycotina</taxon>
        <taxon>Agaricomycetes</taxon>
        <taxon>Agaricomycetidae</taxon>
        <taxon>Agaricales</taxon>
        <taxon>Agaricineae</taxon>
        <taxon>Hymenogastraceae</taxon>
        <taxon>Gymnopilus</taxon>
    </lineage>
</organism>
<dbReference type="EMBL" id="JADNYJ010000021">
    <property type="protein sequence ID" value="KAF8905810.1"/>
    <property type="molecule type" value="Genomic_DNA"/>
</dbReference>
<evidence type="ECO:0000313" key="2">
    <source>
        <dbReference type="EMBL" id="KAF8905810.1"/>
    </source>
</evidence>
<feature type="transmembrane region" description="Helical" evidence="1">
    <location>
        <begin position="7"/>
        <end position="27"/>
    </location>
</feature>
<dbReference type="Proteomes" id="UP000724874">
    <property type="component" value="Unassembled WGS sequence"/>
</dbReference>
<feature type="transmembrane region" description="Helical" evidence="1">
    <location>
        <begin position="39"/>
        <end position="59"/>
    </location>
</feature>
<keyword evidence="1" id="KW-1133">Transmembrane helix</keyword>
<comment type="caution">
    <text evidence="2">The sequence shown here is derived from an EMBL/GenBank/DDBJ whole genome shotgun (WGS) entry which is preliminary data.</text>
</comment>
<dbReference type="AlphaFoldDB" id="A0A9P5TR08"/>
<accession>A0A9P5TR08</accession>
<keyword evidence="1" id="KW-0472">Membrane</keyword>
<sequence length="143" mass="15385">MHASPGLRYLFQSFPYFVLPSGVVYLSLKLFQQQTGLNIPSWLVVSLTLLAKPLLLVLASSLTPGKTQRAAAASNAVLAPSVSEGPLAAISLLVKSIENGYPGDAFLDWSEKHGTIFQADLLTSKFLHTLEPDHVKSILATPI</sequence>
<evidence type="ECO:0000256" key="1">
    <source>
        <dbReference type="SAM" id="Phobius"/>
    </source>
</evidence>
<proteinExistence type="predicted"/>
<reference evidence="2" key="1">
    <citation type="submission" date="2020-11" db="EMBL/GenBank/DDBJ databases">
        <authorList>
            <consortium name="DOE Joint Genome Institute"/>
            <person name="Ahrendt S."/>
            <person name="Riley R."/>
            <person name="Andreopoulos W."/>
            <person name="LaButti K."/>
            <person name="Pangilinan J."/>
            <person name="Ruiz-duenas F.J."/>
            <person name="Barrasa J.M."/>
            <person name="Sanchez-Garcia M."/>
            <person name="Camarero S."/>
            <person name="Miyauchi S."/>
            <person name="Serrano A."/>
            <person name="Linde D."/>
            <person name="Babiker R."/>
            <person name="Drula E."/>
            <person name="Ayuso-Fernandez I."/>
            <person name="Pacheco R."/>
            <person name="Padilla G."/>
            <person name="Ferreira P."/>
            <person name="Barriuso J."/>
            <person name="Kellner H."/>
            <person name="Castanera R."/>
            <person name="Alfaro M."/>
            <person name="Ramirez L."/>
            <person name="Pisabarro A.G."/>
            <person name="Kuo A."/>
            <person name="Tritt A."/>
            <person name="Lipzen A."/>
            <person name="He G."/>
            <person name="Yan M."/>
            <person name="Ng V."/>
            <person name="Cullen D."/>
            <person name="Martin F."/>
            <person name="Rosso M.-N."/>
            <person name="Henrissat B."/>
            <person name="Hibbett D."/>
            <person name="Martinez A.T."/>
            <person name="Grigoriev I.V."/>
        </authorList>
    </citation>
    <scope>NUCLEOTIDE SEQUENCE</scope>
    <source>
        <strain evidence="2">AH 44721</strain>
    </source>
</reference>
<keyword evidence="3" id="KW-1185">Reference proteome</keyword>
<protein>
    <submittedName>
        <fullName evidence="2">Uncharacterized protein</fullName>
    </submittedName>
</protein>